<evidence type="ECO:0000313" key="3">
    <source>
        <dbReference type="EMBL" id="OCH90385.1"/>
    </source>
</evidence>
<dbReference type="OrthoDB" id="2753410at2759"/>
<evidence type="ECO:0000256" key="2">
    <source>
        <dbReference type="SAM" id="SignalP"/>
    </source>
</evidence>
<sequence length="211" mass="20701">MYALAVFSVALLAGQVSGYALRSRSPFNALLKRQTDNGDDVPAQCQSVCAAFENAANDPTCVDPSCLCATAVAQSFVGCLDCALSLDPDPSLEAEAQQDLSSFSSSCSQAGFNVGQLSLSVSDVAASATGGAGASVFFSSTPAISLSFSTISKTDTDAPVSTTGASGPSSSSSSGSGSSSPLTAQKGNGATGRGAVSGLLLAGAAILAFAL</sequence>
<name>A0A8E2DJG5_9APHY</name>
<evidence type="ECO:0008006" key="5">
    <source>
        <dbReference type="Google" id="ProtNLM"/>
    </source>
</evidence>
<feature type="chain" id="PRO_5034023941" description="Extracellular membrane protein CFEM domain-containing protein" evidence="2">
    <location>
        <begin position="19"/>
        <end position="211"/>
    </location>
</feature>
<feature type="region of interest" description="Disordered" evidence="1">
    <location>
        <begin position="155"/>
        <end position="190"/>
    </location>
</feature>
<feature type="compositionally biased region" description="Low complexity" evidence="1">
    <location>
        <begin position="166"/>
        <end position="181"/>
    </location>
</feature>
<feature type="signal peptide" evidence="2">
    <location>
        <begin position="1"/>
        <end position="18"/>
    </location>
</feature>
<keyword evidence="2" id="KW-0732">Signal</keyword>
<dbReference type="EMBL" id="KV722405">
    <property type="protein sequence ID" value="OCH90385.1"/>
    <property type="molecule type" value="Genomic_DNA"/>
</dbReference>
<dbReference type="AlphaFoldDB" id="A0A8E2DJG5"/>
<organism evidence="3 4">
    <name type="scientific">Obba rivulosa</name>
    <dbReference type="NCBI Taxonomy" id="1052685"/>
    <lineage>
        <taxon>Eukaryota</taxon>
        <taxon>Fungi</taxon>
        <taxon>Dikarya</taxon>
        <taxon>Basidiomycota</taxon>
        <taxon>Agaricomycotina</taxon>
        <taxon>Agaricomycetes</taxon>
        <taxon>Polyporales</taxon>
        <taxon>Gelatoporiaceae</taxon>
        <taxon>Obba</taxon>
    </lineage>
</organism>
<gene>
    <name evidence="3" type="ORF">OBBRIDRAFT_793374</name>
</gene>
<dbReference type="Proteomes" id="UP000250043">
    <property type="component" value="Unassembled WGS sequence"/>
</dbReference>
<accession>A0A8E2DJG5</accession>
<evidence type="ECO:0000313" key="4">
    <source>
        <dbReference type="Proteomes" id="UP000250043"/>
    </source>
</evidence>
<feature type="compositionally biased region" description="Polar residues" evidence="1">
    <location>
        <begin position="155"/>
        <end position="165"/>
    </location>
</feature>
<proteinExistence type="predicted"/>
<keyword evidence="4" id="KW-1185">Reference proteome</keyword>
<reference evidence="3 4" key="1">
    <citation type="submission" date="2016-07" db="EMBL/GenBank/DDBJ databases">
        <title>Draft genome of the white-rot fungus Obba rivulosa 3A-2.</title>
        <authorList>
            <consortium name="DOE Joint Genome Institute"/>
            <person name="Miettinen O."/>
            <person name="Riley R."/>
            <person name="Acob R."/>
            <person name="Barry K."/>
            <person name="Cullen D."/>
            <person name="De Vries R."/>
            <person name="Hainaut M."/>
            <person name="Hatakka A."/>
            <person name="Henrissat B."/>
            <person name="Hilden K."/>
            <person name="Kuo R."/>
            <person name="Labutti K."/>
            <person name="Lipzen A."/>
            <person name="Makela M.R."/>
            <person name="Sandor L."/>
            <person name="Spatafora J.W."/>
            <person name="Grigoriev I.V."/>
            <person name="Hibbett D.S."/>
        </authorList>
    </citation>
    <scope>NUCLEOTIDE SEQUENCE [LARGE SCALE GENOMIC DNA]</scope>
    <source>
        <strain evidence="3 4">3A-2</strain>
    </source>
</reference>
<evidence type="ECO:0000256" key="1">
    <source>
        <dbReference type="SAM" id="MobiDB-lite"/>
    </source>
</evidence>
<protein>
    <recommendedName>
        <fullName evidence="5">Extracellular membrane protein CFEM domain-containing protein</fullName>
    </recommendedName>
</protein>